<sequence>MSHEFISPFDDAFMAKEELEFDFRREGLFGRNLILITSRILNYTIHPLNGELITHYTIQPMNVEYLYSFVKNWCLHVQDEIIHLFNRYILDFKENKIKYQSNLKAKNLISKIETNEKLRSLASNPSVLSIICTLIARHGVDTFETTRVQLYKKVVELMLQRWQYHQLHIPKDALISIFSNMAFYIHSHSGSGLIDEFDLNHLCYLSLKLWYDKNSNGMTYSSSKIRQHTEKFMQLLSEDAGIVAARALA</sequence>
<protein>
    <submittedName>
        <fullName evidence="2">Uncharacterized protein</fullName>
    </submittedName>
</protein>
<proteinExistence type="predicted"/>
<evidence type="ECO:0000313" key="2">
    <source>
        <dbReference type="EMBL" id="CAF3824575.1"/>
    </source>
</evidence>
<name>A0A819CWF5_9BILA</name>
<dbReference type="EMBL" id="CAJOBE010002472">
    <property type="protein sequence ID" value="CAF3824575.1"/>
    <property type="molecule type" value="Genomic_DNA"/>
</dbReference>
<dbReference type="AlphaFoldDB" id="A0A819CWF5"/>
<dbReference type="Proteomes" id="UP000663889">
    <property type="component" value="Unassembled WGS sequence"/>
</dbReference>
<gene>
    <name evidence="2" type="ORF">FNK824_LOCUS16369</name>
    <name evidence="1" type="ORF">SEV965_LOCUS24413</name>
</gene>
<accession>A0A819CWF5</accession>
<dbReference type="Proteomes" id="UP000663874">
    <property type="component" value="Unassembled WGS sequence"/>
</dbReference>
<reference evidence="2" key="1">
    <citation type="submission" date="2021-02" db="EMBL/GenBank/DDBJ databases">
        <authorList>
            <person name="Nowell W R."/>
        </authorList>
    </citation>
    <scope>NUCLEOTIDE SEQUENCE</scope>
</reference>
<evidence type="ECO:0000313" key="3">
    <source>
        <dbReference type="Proteomes" id="UP000663874"/>
    </source>
</evidence>
<evidence type="ECO:0000313" key="1">
    <source>
        <dbReference type="EMBL" id="CAF1264397.1"/>
    </source>
</evidence>
<organism evidence="2 3">
    <name type="scientific">Rotaria sordida</name>
    <dbReference type="NCBI Taxonomy" id="392033"/>
    <lineage>
        <taxon>Eukaryota</taxon>
        <taxon>Metazoa</taxon>
        <taxon>Spiralia</taxon>
        <taxon>Gnathifera</taxon>
        <taxon>Rotifera</taxon>
        <taxon>Eurotatoria</taxon>
        <taxon>Bdelloidea</taxon>
        <taxon>Philodinida</taxon>
        <taxon>Philodinidae</taxon>
        <taxon>Rotaria</taxon>
    </lineage>
</organism>
<comment type="caution">
    <text evidence="2">The sequence shown here is derived from an EMBL/GenBank/DDBJ whole genome shotgun (WGS) entry which is preliminary data.</text>
</comment>
<dbReference type="EMBL" id="CAJNOU010001883">
    <property type="protein sequence ID" value="CAF1264397.1"/>
    <property type="molecule type" value="Genomic_DNA"/>
</dbReference>